<keyword evidence="3 10" id="KW-0132">Cell division</keyword>
<keyword evidence="7" id="KW-0131">Cell cycle</keyword>
<evidence type="ECO:0000313" key="11">
    <source>
        <dbReference type="Proteomes" id="UP000007947"/>
    </source>
</evidence>
<dbReference type="eggNOG" id="COG1589">
    <property type="taxonomic scope" value="Bacteria"/>
</dbReference>
<proteinExistence type="predicted"/>
<dbReference type="PANTHER" id="PTHR37820:SF1">
    <property type="entry name" value="CELL DIVISION PROTEIN FTSQ"/>
    <property type="match status" value="1"/>
</dbReference>
<keyword evidence="6 8" id="KW-0472">Membrane</keyword>
<evidence type="ECO:0000256" key="7">
    <source>
        <dbReference type="ARBA" id="ARBA00023306"/>
    </source>
</evidence>
<dbReference type="RefSeq" id="WP_013864974.1">
    <property type="nucleotide sequence ID" value="NC_015635.1"/>
</dbReference>
<dbReference type="KEGG" id="mph:MLP_41230"/>
<feature type="domain" description="POTRA" evidence="9">
    <location>
        <begin position="54"/>
        <end position="122"/>
    </location>
</feature>
<dbReference type="GO" id="GO:0051301">
    <property type="term" value="P:cell division"/>
    <property type="evidence" value="ECO:0007669"/>
    <property type="project" value="UniProtKB-KW"/>
</dbReference>
<evidence type="ECO:0000256" key="2">
    <source>
        <dbReference type="ARBA" id="ARBA00022475"/>
    </source>
</evidence>
<dbReference type="STRING" id="1032480.MLP_41230"/>
<feature type="transmembrane region" description="Helical" evidence="8">
    <location>
        <begin position="27"/>
        <end position="49"/>
    </location>
</feature>
<dbReference type="PANTHER" id="PTHR37820">
    <property type="entry name" value="CELL DIVISION PROTEIN DIVIB"/>
    <property type="match status" value="1"/>
</dbReference>
<dbReference type="AlphaFoldDB" id="F5XRS4"/>
<organism evidence="10 11">
    <name type="scientific">Microlunatus phosphovorus (strain ATCC 700054 / DSM 10555 / JCM 9379 / NBRC 101784 / NCIMB 13414 / VKM Ac-1990 / NM-1)</name>
    <dbReference type="NCBI Taxonomy" id="1032480"/>
    <lineage>
        <taxon>Bacteria</taxon>
        <taxon>Bacillati</taxon>
        <taxon>Actinomycetota</taxon>
        <taxon>Actinomycetes</taxon>
        <taxon>Propionibacteriales</taxon>
        <taxon>Propionibacteriaceae</taxon>
        <taxon>Microlunatus</taxon>
    </lineage>
</organism>
<dbReference type="EMBL" id="AP012204">
    <property type="protein sequence ID" value="BAK37137.1"/>
    <property type="molecule type" value="Genomic_DNA"/>
</dbReference>
<sequence length="243" mass="26504">MATTMTTRPPSVADGKKGRQLRRRRRIWPFVLGGVLLVALLGAGVWLVWFSSVLATQHVQITGLKTLSKDEVNSRAAVPLGVPLARQDLPGIADRVAQFPQIEHVVVERSWPNDVKVVVTERTPVFAVRYANLYVLVDKSGVPYLTVTKQPDGLPLAAASKDDRASLVEIATVSRDLSKKLRQQVVTIRADSPYALVLVLDSGVEISWGTSEQSKLKGQVALALLKHDPKAIDVSAPHNATIR</sequence>
<keyword evidence="4 8" id="KW-0812">Transmembrane</keyword>
<evidence type="ECO:0000256" key="5">
    <source>
        <dbReference type="ARBA" id="ARBA00022989"/>
    </source>
</evidence>
<keyword evidence="5 8" id="KW-1133">Transmembrane helix</keyword>
<dbReference type="PROSITE" id="PS51779">
    <property type="entry name" value="POTRA"/>
    <property type="match status" value="1"/>
</dbReference>
<evidence type="ECO:0000256" key="6">
    <source>
        <dbReference type="ARBA" id="ARBA00023136"/>
    </source>
</evidence>
<accession>F5XRS4</accession>
<keyword evidence="11" id="KW-1185">Reference proteome</keyword>
<evidence type="ECO:0000256" key="8">
    <source>
        <dbReference type="SAM" id="Phobius"/>
    </source>
</evidence>
<evidence type="ECO:0000256" key="4">
    <source>
        <dbReference type="ARBA" id="ARBA00022692"/>
    </source>
</evidence>
<evidence type="ECO:0000259" key="9">
    <source>
        <dbReference type="PROSITE" id="PS51779"/>
    </source>
</evidence>
<name>F5XRS4_MICPN</name>
<keyword evidence="2" id="KW-1003">Cell membrane</keyword>
<dbReference type="OrthoDB" id="9790760at2"/>
<dbReference type="GO" id="GO:0005886">
    <property type="term" value="C:plasma membrane"/>
    <property type="evidence" value="ECO:0007669"/>
    <property type="project" value="TreeGrafter"/>
</dbReference>
<protein>
    <submittedName>
        <fullName evidence="10">Cell division protein FtsQ</fullName>
    </submittedName>
</protein>
<dbReference type="InterPro" id="IPR005548">
    <property type="entry name" value="Cell_div_FtsQ/DivIB_C"/>
</dbReference>
<dbReference type="HOGENOM" id="CLU_047677_1_0_11"/>
<gene>
    <name evidence="10" type="primary">ftsQ</name>
    <name evidence="10" type="ordered locus">MLP_41230</name>
</gene>
<dbReference type="InterPro" id="IPR013685">
    <property type="entry name" value="POTRA_FtsQ_type"/>
</dbReference>
<dbReference type="Pfam" id="PF08478">
    <property type="entry name" value="POTRA_1"/>
    <property type="match status" value="1"/>
</dbReference>
<evidence type="ECO:0000313" key="10">
    <source>
        <dbReference type="EMBL" id="BAK37137.1"/>
    </source>
</evidence>
<reference evidence="10 11" key="1">
    <citation type="submission" date="2011-05" db="EMBL/GenBank/DDBJ databases">
        <title>Whole genome sequence of Microlunatus phosphovorus NM-1.</title>
        <authorList>
            <person name="Hosoyama A."/>
            <person name="Sasaki K."/>
            <person name="Harada T."/>
            <person name="Igarashi R."/>
            <person name="Kawakoshi A."/>
            <person name="Sasagawa M."/>
            <person name="Fukada J."/>
            <person name="Nakamura S."/>
            <person name="Katano Y."/>
            <person name="Hanada S."/>
            <person name="Kamagata Y."/>
            <person name="Nakamura N."/>
            <person name="Yamazaki S."/>
            <person name="Fujita N."/>
        </authorList>
    </citation>
    <scope>NUCLEOTIDE SEQUENCE [LARGE SCALE GENOMIC DNA]</scope>
    <source>
        <strain evidence="11">ATCC 700054 / DSM 10555 / JCM 9379 / NBRC 101784 / NCIMB 13414 / VKM Ac-1990 / NM-1</strain>
    </source>
</reference>
<dbReference type="Proteomes" id="UP000007947">
    <property type="component" value="Chromosome"/>
</dbReference>
<evidence type="ECO:0000256" key="3">
    <source>
        <dbReference type="ARBA" id="ARBA00022618"/>
    </source>
</evidence>
<comment type="subcellular location">
    <subcellularLocation>
        <location evidence="1">Membrane</location>
    </subcellularLocation>
</comment>
<dbReference type="Pfam" id="PF03799">
    <property type="entry name" value="FtsQ_DivIB_C"/>
    <property type="match status" value="1"/>
</dbReference>
<evidence type="ECO:0000256" key="1">
    <source>
        <dbReference type="ARBA" id="ARBA00004370"/>
    </source>
</evidence>
<dbReference type="InterPro" id="IPR050487">
    <property type="entry name" value="FtsQ_DivIB"/>
</dbReference>
<dbReference type="Gene3D" id="3.10.20.310">
    <property type="entry name" value="membrane protein fhac"/>
    <property type="match status" value="1"/>
</dbReference>
<dbReference type="InterPro" id="IPR034746">
    <property type="entry name" value="POTRA"/>
</dbReference>